<accession>Q3A7R4</accession>
<dbReference type="eggNOG" id="COG1060">
    <property type="taxonomic scope" value="Bacteria"/>
</dbReference>
<dbReference type="PANTHER" id="PTHR43076:SF1">
    <property type="entry name" value="LIPOYL SYNTHASE 2"/>
    <property type="match status" value="1"/>
</dbReference>
<dbReference type="SFLD" id="SFLDF00343">
    <property type="entry name" value="aminofutalosine_synthase_(mqnE"/>
    <property type="match status" value="1"/>
</dbReference>
<evidence type="ECO:0000259" key="9">
    <source>
        <dbReference type="PROSITE" id="PS51918"/>
    </source>
</evidence>
<evidence type="ECO:0000256" key="3">
    <source>
        <dbReference type="ARBA" id="ARBA00022723"/>
    </source>
</evidence>
<dbReference type="PROSITE" id="PS51918">
    <property type="entry name" value="RADICAL_SAM"/>
    <property type="match status" value="1"/>
</dbReference>
<feature type="binding site" evidence="6 7">
    <location>
        <position position="63"/>
    </location>
    <ligand>
        <name>[4Fe-4S] cluster</name>
        <dbReference type="ChEBI" id="CHEBI:49883"/>
        <note>4Fe-4S-S-AdoMet</note>
    </ligand>
</feature>
<dbReference type="STRING" id="338963.Pcar_0320"/>
<dbReference type="PANTHER" id="PTHR43076">
    <property type="entry name" value="FO SYNTHASE (COFH)"/>
    <property type="match status" value="1"/>
</dbReference>
<keyword evidence="5 6" id="KW-0411">Iron-sulfur</keyword>
<dbReference type="NCBIfam" id="TIGR03699">
    <property type="entry name" value="menaquin_MqnC"/>
    <property type="match status" value="1"/>
</dbReference>
<keyword evidence="6" id="KW-0560">Oxidoreductase</keyword>
<dbReference type="KEGG" id="pca:Pcar_0320"/>
<dbReference type="GO" id="GO:0016765">
    <property type="term" value="F:transferase activity, transferring alkyl or aryl (other than methyl) groups"/>
    <property type="evidence" value="ECO:0007669"/>
    <property type="project" value="InterPro"/>
</dbReference>
<dbReference type="GO" id="GO:0009234">
    <property type="term" value="P:menaquinone biosynthetic process"/>
    <property type="evidence" value="ECO:0007669"/>
    <property type="project" value="UniProtKB-UniRule"/>
</dbReference>
<dbReference type="Gene3D" id="3.20.20.70">
    <property type="entry name" value="Aldolase class I"/>
    <property type="match status" value="1"/>
</dbReference>
<proteinExistence type="inferred from homology"/>
<dbReference type="UniPathway" id="UPA00079"/>
<dbReference type="SFLD" id="SFLDF00342">
    <property type="entry name" value="cyclic_dehypoxanthine_futalosi"/>
    <property type="match status" value="1"/>
</dbReference>
<evidence type="ECO:0000256" key="7">
    <source>
        <dbReference type="PIRSR" id="PIRSR004762-1"/>
    </source>
</evidence>
<dbReference type="RefSeq" id="WP_011339992.1">
    <property type="nucleotide sequence ID" value="NC_007498.2"/>
</dbReference>
<dbReference type="SFLD" id="SFLDG01064">
    <property type="entry name" value="F420__menaquinone_cofactor_bio"/>
    <property type="match status" value="1"/>
</dbReference>
<dbReference type="InterPro" id="IPR058240">
    <property type="entry name" value="rSAM_sf"/>
</dbReference>
<keyword evidence="6" id="KW-0474">Menaquinone biosynthesis</keyword>
<evidence type="ECO:0000256" key="2">
    <source>
        <dbReference type="ARBA" id="ARBA00022691"/>
    </source>
</evidence>
<evidence type="ECO:0000256" key="6">
    <source>
        <dbReference type="HAMAP-Rule" id="MF_00992"/>
    </source>
</evidence>
<evidence type="ECO:0000256" key="4">
    <source>
        <dbReference type="ARBA" id="ARBA00023004"/>
    </source>
</evidence>
<dbReference type="InterPro" id="IPR007197">
    <property type="entry name" value="rSAM"/>
</dbReference>
<dbReference type="Proteomes" id="UP000002534">
    <property type="component" value="Chromosome"/>
</dbReference>
<feature type="domain" description="Radical SAM core" evidence="9">
    <location>
        <begin position="49"/>
        <end position="281"/>
    </location>
</feature>
<dbReference type="PIRSF" id="PIRSF004762">
    <property type="entry name" value="CHP00423"/>
    <property type="match status" value="1"/>
</dbReference>
<dbReference type="GO" id="GO:0044689">
    <property type="term" value="F:7,8-didemethyl-8-hydroxy-5-deazariboflavin synthase activity"/>
    <property type="evidence" value="ECO:0007669"/>
    <property type="project" value="TreeGrafter"/>
</dbReference>
<dbReference type="InterPro" id="IPR020050">
    <property type="entry name" value="FO_synthase_su2"/>
</dbReference>
<dbReference type="HOGENOM" id="CLU_040406_1_0_7"/>
<feature type="binding site" evidence="6 7">
    <location>
        <position position="67"/>
    </location>
    <ligand>
        <name>[4Fe-4S] cluster</name>
        <dbReference type="ChEBI" id="CHEBI:49883"/>
        <note>4Fe-4S-S-AdoMet</note>
    </ligand>
</feature>
<dbReference type="InterPro" id="IPR022431">
    <property type="entry name" value="Cyclic_DHFL_synthase_mqnC"/>
</dbReference>
<reference evidence="11" key="1">
    <citation type="submission" date="2005-10" db="EMBL/GenBank/DDBJ databases">
        <title>Complete sequence of Pelobacter carbinolicus DSM 2380.</title>
        <authorList>
            <person name="Copeland A."/>
            <person name="Lucas S."/>
            <person name="Lapidus A."/>
            <person name="Barry K."/>
            <person name="Detter J.C."/>
            <person name="Glavina T."/>
            <person name="Hammon N."/>
            <person name="Israni S."/>
            <person name="Pitluck S."/>
            <person name="Chertkov O."/>
            <person name="Schmutz J."/>
            <person name="Larimer F."/>
            <person name="Land M."/>
            <person name="Kyrpides N."/>
            <person name="Ivanova N."/>
            <person name="Richardson P."/>
        </authorList>
    </citation>
    <scope>NUCLEOTIDE SEQUENCE [LARGE SCALE GENOMIC DNA]</scope>
    <source>
        <strain evidence="11">DSM 2380 / NBRC 103641 / GraBd1</strain>
    </source>
</reference>
<evidence type="ECO:0000313" key="10">
    <source>
        <dbReference type="EMBL" id="ABA87580.1"/>
    </source>
</evidence>
<comment type="function">
    <text evidence="6">Radical SAM enzyme that catalyzes the cyclization of dehypoxanthine futalosine (DHFL) into cyclic dehypoxanthine futalosine (CDHFL), a step in the biosynthesis of menaquinone (MK, vitamin K2).</text>
</comment>
<gene>
    <name evidence="10" type="primary">mqnC-1</name>
    <name evidence="6" type="synonym">mqnC</name>
    <name evidence="10" type="ordered locus">Pcar_0320</name>
</gene>
<dbReference type="InterPro" id="IPR013785">
    <property type="entry name" value="Aldolase_TIM"/>
</dbReference>
<evidence type="ECO:0000313" key="11">
    <source>
        <dbReference type="Proteomes" id="UP000002534"/>
    </source>
</evidence>
<keyword evidence="11" id="KW-1185">Reference proteome</keyword>
<dbReference type="GO" id="GO:0005506">
    <property type="term" value="F:iron ion binding"/>
    <property type="evidence" value="ECO:0007669"/>
    <property type="project" value="UniProtKB-UniRule"/>
</dbReference>
<dbReference type="InterPro" id="IPR045567">
    <property type="entry name" value="CofH/MnqC-like_C"/>
</dbReference>
<comment type="cofactor">
    <cofactor evidence="6 7">
        <name>[4Fe-4S] cluster</name>
        <dbReference type="ChEBI" id="CHEBI:49883"/>
    </cofactor>
    <text evidence="6 7">Binds 1 [4Fe-4S] cluster. The cluster is coordinated with 3 cysteines and an exchangeable S-adenosyl-L-methionine.</text>
</comment>
<dbReference type="CDD" id="cd01335">
    <property type="entry name" value="Radical_SAM"/>
    <property type="match status" value="1"/>
</dbReference>
<keyword evidence="1 6" id="KW-0004">4Fe-4S</keyword>
<dbReference type="SFLD" id="SFLDG01389">
    <property type="entry name" value="menaquinone_synthsis_involved"/>
    <property type="match status" value="1"/>
</dbReference>
<feature type="binding site" evidence="8">
    <location>
        <position position="139"/>
    </location>
    <ligand>
        <name>(3R)-3-methyl-D-ornithine</name>
        <dbReference type="ChEBI" id="CHEBI:64642"/>
    </ligand>
</feature>
<protein>
    <recommendedName>
        <fullName evidence="6">Cyclic dehypoxanthine futalosine synthase</fullName>
        <shortName evidence="6">Cyclic DHFL synthase</shortName>
        <ecNumber evidence="6">1.21.98.1</ecNumber>
    </recommendedName>
    <alternativeName>
        <fullName evidence="6">Dehypoxanthine futalosine cyclase</fullName>
        <shortName evidence="6">DHFL cyclase</shortName>
    </alternativeName>
    <alternativeName>
        <fullName evidence="6">Menaquinone biosynthetic enzyme MqnC</fullName>
    </alternativeName>
</protein>
<dbReference type="OrthoDB" id="9802027at2"/>
<keyword evidence="3 6" id="KW-0479">Metal-binding</keyword>
<feature type="binding site" evidence="8">
    <location>
        <position position="69"/>
    </location>
    <ligand>
        <name>S-adenosyl-L-methionine</name>
        <dbReference type="ChEBI" id="CHEBI:59789"/>
    </ligand>
</feature>
<dbReference type="SUPFAM" id="SSF102114">
    <property type="entry name" value="Radical SAM enzymes"/>
    <property type="match status" value="1"/>
</dbReference>
<keyword evidence="4 6" id="KW-0408">Iron</keyword>
<feature type="binding site" evidence="8">
    <location>
        <position position="286"/>
    </location>
    <ligand>
        <name>(3R)-3-methyl-D-ornithine</name>
        <dbReference type="ChEBI" id="CHEBI:64642"/>
    </ligand>
</feature>
<name>Q3A7R4_SYNC1</name>
<dbReference type="AlphaFoldDB" id="Q3A7R4"/>
<dbReference type="EC" id="1.21.98.1" evidence="6"/>
<evidence type="ECO:0000256" key="1">
    <source>
        <dbReference type="ARBA" id="ARBA00022485"/>
    </source>
</evidence>
<reference evidence="10 11" key="2">
    <citation type="journal article" date="2012" name="BMC Genomics">
        <title>The genome of Pelobacter carbinolicus reveals surprising metabolic capabilities and physiological features.</title>
        <authorList>
            <person name="Aklujkar M."/>
            <person name="Haveman S.A."/>
            <person name="Didonato R.Jr."/>
            <person name="Chertkov O."/>
            <person name="Han C.S."/>
            <person name="Land M.L."/>
            <person name="Brown P."/>
            <person name="Lovley D.R."/>
        </authorList>
    </citation>
    <scope>NUCLEOTIDE SEQUENCE [LARGE SCALE GENOMIC DNA]</scope>
    <source>
        <strain evidence="11">DSM 2380 / NBRC 103641 / GraBd1</strain>
    </source>
</reference>
<feature type="binding site" evidence="8">
    <location>
        <position position="175"/>
    </location>
    <ligand>
        <name>S-adenosyl-L-methionine</name>
        <dbReference type="ChEBI" id="CHEBI:59789"/>
    </ligand>
</feature>
<dbReference type="InterPro" id="IPR034405">
    <property type="entry name" value="F420"/>
</dbReference>
<comment type="pathway">
    <text evidence="6">Quinol/quinone metabolism; menaquinone biosynthesis.</text>
</comment>
<evidence type="ECO:0000256" key="8">
    <source>
        <dbReference type="PIRSR" id="PIRSR004762-2"/>
    </source>
</evidence>
<feature type="binding site" evidence="6 7">
    <location>
        <position position="70"/>
    </location>
    <ligand>
        <name>[4Fe-4S] cluster</name>
        <dbReference type="ChEBI" id="CHEBI:49883"/>
        <note>4Fe-4S-S-AdoMet</note>
    </ligand>
</feature>
<comment type="similarity">
    <text evidence="6">Belongs to the radical SAM superfamily. MqnC family.</text>
</comment>
<dbReference type="HAMAP" id="MF_00992">
    <property type="entry name" value="MqnC"/>
    <property type="match status" value="1"/>
</dbReference>
<organism evidence="10 11">
    <name type="scientific">Syntrophotalea carbinolica (strain DSM 2380 / NBRC 103641 / GraBd1)</name>
    <name type="common">Pelobacter carbinolicus</name>
    <dbReference type="NCBI Taxonomy" id="338963"/>
    <lineage>
        <taxon>Bacteria</taxon>
        <taxon>Pseudomonadati</taxon>
        <taxon>Thermodesulfobacteriota</taxon>
        <taxon>Desulfuromonadia</taxon>
        <taxon>Desulfuromonadales</taxon>
        <taxon>Syntrophotaleaceae</taxon>
        <taxon>Syntrophotalea</taxon>
    </lineage>
</organism>
<dbReference type="Pfam" id="PF04055">
    <property type="entry name" value="Radical_SAM"/>
    <property type="match status" value="1"/>
</dbReference>
<comment type="catalytic activity">
    <reaction evidence="6">
        <text>dehypoxanthine futalosine + S-adenosyl-L-methionine = cyclic dehypoxanthinylfutalosinate + 5'-deoxyadenosine + L-methionine + H(+)</text>
        <dbReference type="Rhea" id="RHEA:33083"/>
        <dbReference type="ChEBI" id="CHEBI:15378"/>
        <dbReference type="ChEBI" id="CHEBI:17319"/>
        <dbReference type="ChEBI" id="CHEBI:57844"/>
        <dbReference type="ChEBI" id="CHEBI:58864"/>
        <dbReference type="ChEBI" id="CHEBI:59789"/>
        <dbReference type="ChEBI" id="CHEBI:64270"/>
        <dbReference type="EC" id="1.21.98.1"/>
    </reaction>
</comment>
<sequence>MLNVIAEKLEGGQALNRKDALYLLQQADLLALGRMADGVRRRLHPQGRVTFVVDRNVNYTNVCRTGCRFCAFYRQLDDSDAYLLSHAQILDKVAELAACGGTQLLLQGGLHPELRIAWFEELFRRLRRDFPGVQIHSLSPAEIVHLANQSGLTVEECLRRLQAAGLASLPGGGAEILVDRVRRRISPDKIGWRKWVEVMETAHRMGLPGTATMMFGAGETDEDIVTHLLRVRALQQRTNGFSAFIPWSYQPGNTELGGEEATGIDYLRVLAVSRLVLHNIPNIQGSWVTQGGKLAQVALFFGANDLGGTMLEENVVAAAGATFRLDREELLALVREAGFVPARRTTGYEILEEYV</sequence>
<dbReference type="GO" id="GO:0046992">
    <property type="term" value="F:oxidoreductase activity, acting on X-H and Y-H to form an X-Y bond"/>
    <property type="evidence" value="ECO:0007669"/>
    <property type="project" value="UniProtKB-UniRule"/>
</dbReference>
<evidence type="ECO:0000256" key="5">
    <source>
        <dbReference type="ARBA" id="ARBA00023014"/>
    </source>
</evidence>
<dbReference type="NCBIfam" id="TIGR00423">
    <property type="entry name" value="CofH family radical SAM protein"/>
    <property type="match status" value="1"/>
</dbReference>
<dbReference type="Pfam" id="PF19288">
    <property type="entry name" value="CofH_C"/>
    <property type="match status" value="1"/>
</dbReference>
<keyword evidence="2 6" id="KW-0949">S-adenosyl-L-methionine</keyword>
<dbReference type="EMBL" id="CP000142">
    <property type="protein sequence ID" value="ABA87580.1"/>
    <property type="molecule type" value="Genomic_DNA"/>
</dbReference>
<dbReference type="GO" id="GO:0051539">
    <property type="term" value="F:4 iron, 4 sulfur cluster binding"/>
    <property type="evidence" value="ECO:0007669"/>
    <property type="project" value="UniProtKB-KW"/>
</dbReference>
<dbReference type="SFLD" id="SFLDS00029">
    <property type="entry name" value="Radical_SAM"/>
    <property type="match status" value="1"/>
</dbReference>